<evidence type="ECO:0000313" key="11">
    <source>
        <dbReference type="Proteomes" id="UP000008144"/>
    </source>
</evidence>
<evidence type="ECO:0000256" key="9">
    <source>
        <dbReference type="SAM" id="MobiDB-lite"/>
    </source>
</evidence>
<gene>
    <name evidence="10" type="primary">LOC100185391</name>
</gene>
<dbReference type="PANTHER" id="PTHR16719">
    <property type="entry name" value="CYTOCHROME C OXIDASE COPPER CHAPERONE"/>
    <property type="match status" value="1"/>
</dbReference>
<evidence type="ECO:0000256" key="8">
    <source>
        <dbReference type="PIRSR" id="PIRSR607745-1"/>
    </source>
</evidence>
<dbReference type="GO" id="GO:0005507">
    <property type="term" value="F:copper ion binding"/>
    <property type="evidence" value="ECO:0007669"/>
    <property type="project" value="InterPro"/>
</dbReference>
<reference evidence="11" key="1">
    <citation type="journal article" date="2002" name="Science">
        <title>The draft genome of Ciona intestinalis: insights into chordate and vertebrate origins.</title>
        <authorList>
            <person name="Dehal P."/>
            <person name="Satou Y."/>
            <person name="Campbell R.K."/>
            <person name="Chapman J."/>
            <person name="Degnan B."/>
            <person name="De Tomaso A."/>
            <person name="Davidson B."/>
            <person name="Di Gregorio A."/>
            <person name="Gelpke M."/>
            <person name="Goodstein D.M."/>
            <person name="Harafuji N."/>
            <person name="Hastings K.E."/>
            <person name="Ho I."/>
            <person name="Hotta K."/>
            <person name="Huang W."/>
            <person name="Kawashima T."/>
            <person name="Lemaire P."/>
            <person name="Martinez D."/>
            <person name="Meinertzhagen I.A."/>
            <person name="Necula S."/>
            <person name="Nonaka M."/>
            <person name="Putnam N."/>
            <person name="Rash S."/>
            <person name="Saiga H."/>
            <person name="Satake M."/>
            <person name="Terry A."/>
            <person name="Yamada L."/>
            <person name="Wang H.G."/>
            <person name="Awazu S."/>
            <person name="Azumi K."/>
            <person name="Boore J."/>
            <person name="Branno M."/>
            <person name="Chin-Bow S."/>
            <person name="DeSantis R."/>
            <person name="Doyle S."/>
            <person name="Francino P."/>
            <person name="Keys D.N."/>
            <person name="Haga S."/>
            <person name="Hayashi H."/>
            <person name="Hino K."/>
            <person name="Imai K.S."/>
            <person name="Inaba K."/>
            <person name="Kano S."/>
            <person name="Kobayashi K."/>
            <person name="Kobayashi M."/>
            <person name="Lee B.I."/>
            <person name="Makabe K.W."/>
            <person name="Manohar C."/>
            <person name="Matassi G."/>
            <person name="Medina M."/>
            <person name="Mochizuki Y."/>
            <person name="Mount S."/>
            <person name="Morishita T."/>
            <person name="Miura S."/>
            <person name="Nakayama A."/>
            <person name="Nishizaka S."/>
            <person name="Nomoto H."/>
            <person name="Ohta F."/>
            <person name="Oishi K."/>
            <person name="Rigoutsos I."/>
            <person name="Sano M."/>
            <person name="Sasaki A."/>
            <person name="Sasakura Y."/>
            <person name="Shoguchi E."/>
            <person name="Shin-i T."/>
            <person name="Spagnuolo A."/>
            <person name="Stainier D."/>
            <person name="Suzuki M.M."/>
            <person name="Tassy O."/>
            <person name="Takatori N."/>
            <person name="Tokuoka M."/>
            <person name="Yagi K."/>
            <person name="Yoshizaki F."/>
            <person name="Wada S."/>
            <person name="Zhang C."/>
            <person name="Hyatt P.D."/>
            <person name="Larimer F."/>
            <person name="Detter C."/>
            <person name="Doggett N."/>
            <person name="Glavina T."/>
            <person name="Hawkins T."/>
            <person name="Richardson P."/>
            <person name="Lucas S."/>
            <person name="Kohara Y."/>
            <person name="Levine M."/>
            <person name="Satoh N."/>
            <person name="Rokhsar D.S."/>
        </authorList>
    </citation>
    <scope>NUCLEOTIDE SEQUENCE [LARGE SCALE GENOMIC DNA]</scope>
</reference>
<keyword evidence="11" id="KW-1185">Reference proteome</keyword>
<feature type="region of interest" description="Disordered" evidence="9">
    <location>
        <begin position="1"/>
        <end position="35"/>
    </location>
</feature>
<keyword evidence="4 8" id="KW-0186">Copper</keyword>
<comment type="subcellular location">
    <subcellularLocation>
        <location evidence="1">Mitochondrion intermembrane space</location>
    </subcellularLocation>
</comment>
<evidence type="ECO:0000256" key="4">
    <source>
        <dbReference type="ARBA" id="ARBA00023008"/>
    </source>
</evidence>
<feature type="binding site" evidence="8">
    <location>
        <position position="38"/>
    </location>
    <ligand>
        <name>Cu cation</name>
        <dbReference type="ChEBI" id="CHEBI:23378"/>
    </ligand>
</feature>
<dbReference type="GeneID" id="100185391"/>
<proteinExistence type="inferred from homology"/>
<dbReference type="FunCoup" id="H2XPZ5">
    <property type="interactions" value="32"/>
</dbReference>
<dbReference type="PANTHER" id="PTHR16719:SF0">
    <property type="entry name" value="CYTOCHROME C OXIDASE COPPER CHAPERONE"/>
    <property type="match status" value="1"/>
</dbReference>
<organism evidence="10 11">
    <name type="scientific">Ciona intestinalis</name>
    <name type="common">Transparent sea squirt</name>
    <name type="synonym">Ascidia intestinalis</name>
    <dbReference type="NCBI Taxonomy" id="7719"/>
    <lineage>
        <taxon>Eukaryota</taxon>
        <taxon>Metazoa</taxon>
        <taxon>Chordata</taxon>
        <taxon>Tunicata</taxon>
        <taxon>Ascidiacea</taxon>
        <taxon>Phlebobranchia</taxon>
        <taxon>Cionidae</taxon>
        <taxon>Ciona</taxon>
    </lineage>
</organism>
<keyword evidence="3 8" id="KW-0479">Metal-binding</keyword>
<evidence type="ECO:0000256" key="6">
    <source>
        <dbReference type="ARBA" id="ARBA00023157"/>
    </source>
</evidence>
<reference evidence="10" key="2">
    <citation type="journal article" date="2008" name="Genome Biol.">
        <title>Improved genome assembly and evidence-based global gene model set for the chordate Ciona intestinalis: new insight into intron and operon populations.</title>
        <authorList>
            <person name="Satou Y."/>
            <person name="Mineta K."/>
            <person name="Ogasawara M."/>
            <person name="Sasakura Y."/>
            <person name="Shoguchi E."/>
            <person name="Ueno K."/>
            <person name="Yamada L."/>
            <person name="Matsumoto J."/>
            <person name="Wasserscheid J."/>
            <person name="Dewar K."/>
            <person name="Wiley G.B."/>
            <person name="Macmil S.L."/>
            <person name="Roe B.A."/>
            <person name="Zeller R.W."/>
            <person name="Hastings K.E."/>
            <person name="Lemaire P."/>
            <person name="Lindquist E."/>
            <person name="Endo T."/>
            <person name="Hotta K."/>
            <person name="Inaba K."/>
        </authorList>
    </citation>
    <scope>NUCLEOTIDE SEQUENCE [LARGE SCALE GENOMIC DNA]</scope>
    <source>
        <strain evidence="10">wild type</strain>
    </source>
</reference>
<dbReference type="GO" id="GO:0071280">
    <property type="term" value="P:cellular response to copper ion"/>
    <property type="evidence" value="ECO:0007669"/>
    <property type="project" value="Ensembl"/>
</dbReference>
<keyword evidence="5" id="KW-0496">Mitochondrion</keyword>
<evidence type="ECO:0000256" key="7">
    <source>
        <dbReference type="ARBA" id="ARBA00023186"/>
    </source>
</evidence>
<dbReference type="HOGENOM" id="CLU_149618_2_1_1"/>
<keyword evidence="6" id="KW-1015">Disulfide bond</keyword>
<dbReference type="PROSITE" id="PS51808">
    <property type="entry name" value="CHCH"/>
    <property type="match status" value="1"/>
</dbReference>
<evidence type="ECO:0000256" key="2">
    <source>
        <dbReference type="ARBA" id="ARBA00009241"/>
    </source>
</evidence>
<evidence type="ECO:0000313" key="10">
    <source>
        <dbReference type="Ensembl" id="ENSCINP00000031729.1"/>
    </source>
</evidence>
<evidence type="ECO:0000256" key="1">
    <source>
        <dbReference type="ARBA" id="ARBA00004569"/>
    </source>
</evidence>
<protein>
    <submittedName>
        <fullName evidence="10">Cytochrome c oxidase copper chaperone</fullName>
    </submittedName>
</protein>
<keyword evidence="7" id="KW-0143">Chaperone</keyword>
<dbReference type="InterPro" id="IPR007745">
    <property type="entry name" value="Cyt_c_oxidase_Cu-chaperone"/>
</dbReference>
<evidence type="ECO:0000256" key="3">
    <source>
        <dbReference type="ARBA" id="ARBA00022723"/>
    </source>
</evidence>
<reference evidence="10" key="4">
    <citation type="submission" date="2025-09" db="UniProtKB">
        <authorList>
            <consortium name="Ensembl"/>
        </authorList>
    </citation>
    <scope>IDENTIFICATION</scope>
</reference>
<dbReference type="RefSeq" id="XP_002123716.1">
    <property type="nucleotide sequence ID" value="XM_002123680.5"/>
</dbReference>
<evidence type="ECO:0000256" key="5">
    <source>
        <dbReference type="ARBA" id="ARBA00023128"/>
    </source>
</evidence>
<dbReference type="SUPFAM" id="SSF47072">
    <property type="entry name" value="Cysteine alpha-hairpin motif"/>
    <property type="match status" value="1"/>
</dbReference>
<dbReference type="OrthoDB" id="1915887at2759"/>
<dbReference type="KEGG" id="cin:100185391"/>
<dbReference type="GO" id="GO:0005758">
    <property type="term" value="C:mitochondrial intermembrane space"/>
    <property type="evidence" value="ECO:0000318"/>
    <property type="project" value="GO_Central"/>
</dbReference>
<dbReference type="InParanoid" id="H2XPZ5"/>
<dbReference type="Proteomes" id="UP000008144">
    <property type="component" value="Chromosome 12"/>
</dbReference>
<dbReference type="STRING" id="7719.ENSCINP00000031729"/>
<feature type="compositionally biased region" description="Polar residues" evidence="9">
    <location>
        <begin position="1"/>
        <end position="12"/>
    </location>
</feature>
<feature type="binding site" evidence="8">
    <location>
        <position position="39"/>
    </location>
    <ligand>
        <name>Cu cation</name>
        <dbReference type="ChEBI" id="CHEBI:23378"/>
    </ligand>
</feature>
<dbReference type="Pfam" id="PF05051">
    <property type="entry name" value="COX17"/>
    <property type="match status" value="1"/>
</dbReference>
<accession>A0A1W2WB62</accession>
<dbReference type="GO" id="GO:0016531">
    <property type="term" value="F:copper chaperone activity"/>
    <property type="evidence" value="ECO:0000318"/>
    <property type="project" value="GO_Central"/>
</dbReference>
<dbReference type="Gene3D" id="1.10.287.1130">
    <property type="entry name" value="CytochromE C oxidase copper chaperone"/>
    <property type="match status" value="1"/>
</dbReference>
<dbReference type="GO" id="GO:0033617">
    <property type="term" value="P:mitochondrial respiratory chain complex IV assembly"/>
    <property type="evidence" value="ECO:0000318"/>
    <property type="project" value="GO_Central"/>
</dbReference>
<dbReference type="AlphaFoldDB" id="H2XPZ5"/>
<reference evidence="10" key="3">
    <citation type="submission" date="2025-08" db="UniProtKB">
        <authorList>
            <consortium name="Ensembl"/>
        </authorList>
    </citation>
    <scope>IDENTIFICATION</scope>
</reference>
<dbReference type="InterPro" id="IPR009069">
    <property type="entry name" value="Cys_alpha_HP_mot_SF"/>
</dbReference>
<dbReference type="Ensembl" id="ENSCINT00000033970.1">
    <property type="protein sequence ID" value="ENSCINP00000031729.1"/>
    <property type="gene ID" value="ENSCING00000024777.1"/>
</dbReference>
<name>H2XPZ5_CIOIN</name>
<dbReference type="OMA" id="QCVFENG"/>
<dbReference type="EMBL" id="EAAA01000961">
    <property type="status" value="NOT_ANNOTATED_CDS"/>
    <property type="molecule type" value="Genomic_DNA"/>
</dbReference>
<comment type="similarity">
    <text evidence="2">Belongs to the COX17 family.</text>
</comment>
<accession>H2XPZ5</accession>
<sequence>MPEIQQNATAPPSQCPEGMSKPAKKRPVGKDGKPLKPCCCCPETKTARDECIVNRGEEACGDLIQAHKQCLRDLGFNI</sequence>
<dbReference type="GeneTree" id="ENSGT00940000164584"/>